<protein>
    <submittedName>
        <fullName evidence="2">Uncharacterized protein</fullName>
    </submittedName>
</protein>
<feature type="transmembrane region" description="Helical" evidence="1">
    <location>
        <begin position="48"/>
        <end position="71"/>
    </location>
</feature>
<reference evidence="2 3" key="1">
    <citation type="submission" date="2015-10" db="EMBL/GenBank/DDBJ databases">
        <title>Full genome of DAOMC 229536 Phialocephala scopiformis, a fungal endophyte of spruce producing the potent anti-insectan compound rugulosin.</title>
        <authorList>
            <consortium name="DOE Joint Genome Institute"/>
            <person name="Walker A.K."/>
            <person name="Frasz S.L."/>
            <person name="Seifert K.A."/>
            <person name="Miller J.D."/>
            <person name="Mondo S.J."/>
            <person name="Labutti K."/>
            <person name="Lipzen A."/>
            <person name="Dockter R."/>
            <person name="Kennedy M."/>
            <person name="Grigoriev I.V."/>
            <person name="Spatafora J.W."/>
        </authorList>
    </citation>
    <scope>NUCLEOTIDE SEQUENCE [LARGE SCALE GENOMIC DNA]</scope>
    <source>
        <strain evidence="2 3">CBS 120377</strain>
    </source>
</reference>
<dbReference type="InParanoid" id="A0A194XEZ5"/>
<keyword evidence="1" id="KW-0472">Membrane</keyword>
<name>A0A194XEZ5_MOLSC</name>
<dbReference type="RefSeq" id="XP_018073076.1">
    <property type="nucleotide sequence ID" value="XM_018213000.1"/>
</dbReference>
<keyword evidence="3" id="KW-1185">Reference proteome</keyword>
<evidence type="ECO:0000313" key="3">
    <source>
        <dbReference type="Proteomes" id="UP000070700"/>
    </source>
</evidence>
<sequence length="130" mass="14260">MYIHQSNPQMLSQSTSITMSNTTIVIAPAKQLSEIDIINVDGNGVQPLIVTGVMLVLALVVICIWNGYHIWKRGRSSSRNYTFTSTDPYSDVWSFDEEVGVGSGVFSDMVNDLPVITEDIELENFGGGSQ</sequence>
<gene>
    <name evidence="2" type="ORF">LY89DRAFT_667789</name>
</gene>
<evidence type="ECO:0000313" key="2">
    <source>
        <dbReference type="EMBL" id="KUJ18721.1"/>
    </source>
</evidence>
<keyword evidence="1" id="KW-0812">Transmembrane</keyword>
<proteinExistence type="predicted"/>
<dbReference type="EMBL" id="KQ947412">
    <property type="protein sequence ID" value="KUJ18721.1"/>
    <property type="molecule type" value="Genomic_DNA"/>
</dbReference>
<dbReference type="GeneID" id="28822726"/>
<dbReference type="Proteomes" id="UP000070700">
    <property type="component" value="Unassembled WGS sequence"/>
</dbReference>
<dbReference type="KEGG" id="psco:LY89DRAFT_667789"/>
<organism evidence="2 3">
    <name type="scientific">Mollisia scopiformis</name>
    <name type="common">Conifer needle endophyte fungus</name>
    <name type="synonym">Phialocephala scopiformis</name>
    <dbReference type="NCBI Taxonomy" id="149040"/>
    <lineage>
        <taxon>Eukaryota</taxon>
        <taxon>Fungi</taxon>
        <taxon>Dikarya</taxon>
        <taxon>Ascomycota</taxon>
        <taxon>Pezizomycotina</taxon>
        <taxon>Leotiomycetes</taxon>
        <taxon>Helotiales</taxon>
        <taxon>Mollisiaceae</taxon>
        <taxon>Mollisia</taxon>
    </lineage>
</organism>
<dbReference type="AlphaFoldDB" id="A0A194XEZ5"/>
<accession>A0A194XEZ5</accession>
<keyword evidence="1" id="KW-1133">Transmembrane helix</keyword>
<evidence type="ECO:0000256" key="1">
    <source>
        <dbReference type="SAM" id="Phobius"/>
    </source>
</evidence>